<dbReference type="Pfam" id="PF13579">
    <property type="entry name" value="Glyco_trans_4_4"/>
    <property type="match status" value="1"/>
</dbReference>
<accession>A0A841FNG8</accession>
<dbReference type="GO" id="GO:0016757">
    <property type="term" value="F:glycosyltransferase activity"/>
    <property type="evidence" value="ECO:0007669"/>
    <property type="project" value="UniProtKB-KW"/>
</dbReference>
<organism evidence="5 6">
    <name type="scientific">Phytomonospora endophytica</name>
    <dbReference type="NCBI Taxonomy" id="714109"/>
    <lineage>
        <taxon>Bacteria</taxon>
        <taxon>Bacillati</taxon>
        <taxon>Actinomycetota</taxon>
        <taxon>Actinomycetes</taxon>
        <taxon>Micromonosporales</taxon>
        <taxon>Micromonosporaceae</taxon>
        <taxon>Phytomonospora</taxon>
    </lineage>
</organism>
<keyword evidence="2 5" id="KW-0808">Transferase</keyword>
<evidence type="ECO:0000256" key="2">
    <source>
        <dbReference type="ARBA" id="ARBA00022679"/>
    </source>
</evidence>
<dbReference type="InterPro" id="IPR001296">
    <property type="entry name" value="Glyco_trans_1"/>
</dbReference>
<dbReference type="InterPro" id="IPR050194">
    <property type="entry name" value="Glycosyltransferase_grp1"/>
</dbReference>
<dbReference type="Gene3D" id="3.40.50.2000">
    <property type="entry name" value="Glycogen Phosphorylase B"/>
    <property type="match status" value="2"/>
</dbReference>
<evidence type="ECO:0000313" key="6">
    <source>
        <dbReference type="Proteomes" id="UP000548476"/>
    </source>
</evidence>
<dbReference type="PANTHER" id="PTHR45947">
    <property type="entry name" value="SULFOQUINOVOSYL TRANSFERASE SQD2"/>
    <property type="match status" value="1"/>
</dbReference>
<dbReference type="SUPFAM" id="SSF53756">
    <property type="entry name" value="UDP-Glycosyltransferase/glycogen phosphorylase"/>
    <property type="match status" value="1"/>
</dbReference>
<feature type="domain" description="Glycosyl transferase family 1" evidence="3">
    <location>
        <begin position="216"/>
        <end position="359"/>
    </location>
</feature>
<sequence length="391" mass="42106">MKVVIAHNRYVSAQPSGENTVVDAEIEQLRGAGVTVLPYLRSSDEIADLSTVGKLRLAASPVYAGGAQKELSALLRAERPDVLHVHNVYPFLSPAVVNTAHRHGVPVVQTIHNVRHECLNGLYFRDGRICHDCSGKRFDLPGIVHGCYRGSRAQSVIMATSLAVHKGTWRSVDRFVALTPWIADYLVRFGVPPEHIAIKPNSSPDPGPPTPPGDGFVYVGRLSAEKGIEQLLEAWNRYPVGSLGGLTLVGDGPLRARVEEAATMRADINYLGRQPREHVDAAVRAASALLLPSMWEDILPTVAIEALANARPVLATNLGGMPFLLGHGESGPTAGWIVEPSVEGLVGGLRVAAEEASSLSQIARARYESTFAPEVVTGRLIEIYQGVSRVR</sequence>
<evidence type="ECO:0000256" key="1">
    <source>
        <dbReference type="ARBA" id="ARBA00022676"/>
    </source>
</evidence>
<reference evidence="5 6" key="1">
    <citation type="submission" date="2020-08" db="EMBL/GenBank/DDBJ databases">
        <title>Genomic Encyclopedia of Type Strains, Phase IV (KMG-IV): sequencing the most valuable type-strain genomes for metagenomic binning, comparative biology and taxonomic classification.</title>
        <authorList>
            <person name="Goeker M."/>
        </authorList>
    </citation>
    <scope>NUCLEOTIDE SEQUENCE [LARGE SCALE GENOMIC DNA]</scope>
    <source>
        <strain evidence="5 6">YIM 65646</strain>
    </source>
</reference>
<proteinExistence type="predicted"/>
<protein>
    <submittedName>
        <fullName evidence="5">Glycosyltransferase involved in cell wall biosynthesis</fullName>
    </submittedName>
</protein>
<dbReference type="InterPro" id="IPR028098">
    <property type="entry name" value="Glyco_trans_4-like_N"/>
</dbReference>
<evidence type="ECO:0000259" key="4">
    <source>
        <dbReference type="Pfam" id="PF13579"/>
    </source>
</evidence>
<dbReference type="PANTHER" id="PTHR45947:SF13">
    <property type="entry name" value="TRANSFERASE"/>
    <property type="match status" value="1"/>
</dbReference>
<dbReference type="CDD" id="cd03801">
    <property type="entry name" value="GT4_PimA-like"/>
    <property type="match status" value="1"/>
</dbReference>
<dbReference type="Pfam" id="PF00534">
    <property type="entry name" value="Glycos_transf_1"/>
    <property type="match status" value="1"/>
</dbReference>
<comment type="caution">
    <text evidence="5">The sequence shown here is derived from an EMBL/GenBank/DDBJ whole genome shotgun (WGS) entry which is preliminary data.</text>
</comment>
<dbReference type="Proteomes" id="UP000548476">
    <property type="component" value="Unassembled WGS sequence"/>
</dbReference>
<dbReference type="RefSeq" id="WP_184787977.1">
    <property type="nucleotide sequence ID" value="NZ_BONT01000007.1"/>
</dbReference>
<feature type="domain" description="Glycosyltransferase subfamily 4-like N-terminal" evidence="4">
    <location>
        <begin position="17"/>
        <end position="201"/>
    </location>
</feature>
<evidence type="ECO:0000259" key="3">
    <source>
        <dbReference type="Pfam" id="PF00534"/>
    </source>
</evidence>
<dbReference type="GO" id="GO:1901137">
    <property type="term" value="P:carbohydrate derivative biosynthetic process"/>
    <property type="evidence" value="ECO:0007669"/>
    <property type="project" value="UniProtKB-ARBA"/>
</dbReference>
<evidence type="ECO:0000313" key="5">
    <source>
        <dbReference type="EMBL" id="MBB6035102.1"/>
    </source>
</evidence>
<dbReference type="AlphaFoldDB" id="A0A841FNG8"/>
<dbReference type="EMBL" id="JACHGT010000006">
    <property type="protein sequence ID" value="MBB6035102.1"/>
    <property type="molecule type" value="Genomic_DNA"/>
</dbReference>
<keyword evidence="6" id="KW-1185">Reference proteome</keyword>
<keyword evidence="1" id="KW-0328">Glycosyltransferase</keyword>
<name>A0A841FNG8_9ACTN</name>
<gene>
    <name evidence="5" type="ORF">HNR73_002959</name>
</gene>